<dbReference type="RefSeq" id="WP_343959542.1">
    <property type="nucleotide sequence ID" value="NZ_BAAAMN010000052.1"/>
</dbReference>
<dbReference type="PROSITE" id="PS00041">
    <property type="entry name" value="HTH_ARAC_FAMILY_1"/>
    <property type="match status" value="1"/>
</dbReference>
<dbReference type="Gene3D" id="3.20.80.10">
    <property type="entry name" value="Regulatory factor, effector binding domain"/>
    <property type="match status" value="1"/>
</dbReference>
<dbReference type="PANTHER" id="PTHR47504:SF5">
    <property type="entry name" value="RIGHT ORIGIN-BINDING PROTEIN"/>
    <property type="match status" value="1"/>
</dbReference>
<keyword evidence="2" id="KW-0238">DNA-binding</keyword>
<dbReference type="InterPro" id="IPR010499">
    <property type="entry name" value="AraC_E-bd"/>
</dbReference>
<dbReference type="SUPFAM" id="SSF55136">
    <property type="entry name" value="Probable bacterial effector-binding domain"/>
    <property type="match status" value="1"/>
</dbReference>
<evidence type="ECO:0000256" key="3">
    <source>
        <dbReference type="ARBA" id="ARBA00023163"/>
    </source>
</evidence>
<accession>A0ABP5GD90</accession>
<dbReference type="InterPro" id="IPR050959">
    <property type="entry name" value="MarA-like"/>
</dbReference>
<dbReference type="InterPro" id="IPR029441">
    <property type="entry name" value="Cass2"/>
</dbReference>
<dbReference type="InterPro" id="IPR018060">
    <property type="entry name" value="HTH_AraC"/>
</dbReference>
<proteinExistence type="predicted"/>
<dbReference type="InterPro" id="IPR009057">
    <property type="entry name" value="Homeodomain-like_sf"/>
</dbReference>
<dbReference type="InterPro" id="IPR020449">
    <property type="entry name" value="Tscrpt_reg_AraC-type_HTH"/>
</dbReference>
<feature type="domain" description="HTH araC/xylS-type" evidence="4">
    <location>
        <begin position="5"/>
        <end position="102"/>
    </location>
</feature>
<dbReference type="InterPro" id="IPR011256">
    <property type="entry name" value="Reg_factor_effector_dom_sf"/>
</dbReference>
<evidence type="ECO:0000256" key="2">
    <source>
        <dbReference type="ARBA" id="ARBA00023125"/>
    </source>
</evidence>
<dbReference type="SUPFAM" id="SSF46689">
    <property type="entry name" value="Homeodomain-like"/>
    <property type="match status" value="2"/>
</dbReference>
<evidence type="ECO:0000313" key="6">
    <source>
        <dbReference type="Proteomes" id="UP001501461"/>
    </source>
</evidence>
<protein>
    <submittedName>
        <fullName evidence="5">AraC family transcriptional regulator</fullName>
    </submittedName>
</protein>
<keyword evidence="6" id="KW-1185">Reference proteome</keyword>
<evidence type="ECO:0000256" key="1">
    <source>
        <dbReference type="ARBA" id="ARBA00023015"/>
    </source>
</evidence>
<keyword evidence="3" id="KW-0804">Transcription</keyword>
<gene>
    <name evidence="5" type="ORF">GCM10009720_26520</name>
</gene>
<comment type="caution">
    <text evidence="5">The sequence shown here is derived from an EMBL/GenBank/DDBJ whole genome shotgun (WGS) entry which is preliminary data.</text>
</comment>
<reference evidence="6" key="1">
    <citation type="journal article" date="2019" name="Int. J. Syst. Evol. Microbiol.">
        <title>The Global Catalogue of Microorganisms (GCM) 10K type strain sequencing project: providing services to taxonomists for standard genome sequencing and annotation.</title>
        <authorList>
            <consortium name="The Broad Institute Genomics Platform"/>
            <consortium name="The Broad Institute Genome Sequencing Center for Infectious Disease"/>
            <person name="Wu L."/>
            <person name="Ma J."/>
        </authorList>
    </citation>
    <scope>NUCLEOTIDE SEQUENCE [LARGE SCALE GENOMIC DNA]</scope>
    <source>
        <strain evidence="6">JCM 13595</strain>
    </source>
</reference>
<dbReference type="PANTHER" id="PTHR47504">
    <property type="entry name" value="RIGHT ORIGIN-BINDING PROTEIN"/>
    <property type="match status" value="1"/>
</dbReference>
<dbReference type="PROSITE" id="PS01124">
    <property type="entry name" value="HTH_ARAC_FAMILY_2"/>
    <property type="match status" value="1"/>
</dbReference>
<dbReference type="Gene3D" id="1.10.10.60">
    <property type="entry name" value="Homeodomain-like"/>
    <property type="match status" value="2"/>
</dbReference>
<evidence type="ECO:0000313" key="5">
    <source>
        <dbReference type="EMBL" id="GAA2044307.1"/>
    </source>
</evidence>
<dbReference type="Pfam" id="PF12833">
    <property type="entry name" value="HTH_18"/>
    <property type="match status" value="1"/>
</dbReference>
<dbReference type="Pfam" id="PF14526">
    <property type="entry name" value="Cass2"/>
    <property type="match status" value="1"/>
</dbReference>
<dbReference type="PRINTS" id="PR00032">
    <property type="entry name" value="HTHARAC"/>
</dbReference>
<dbReference type="SMART" id="SM00342">
    <property type="entry name" value="HTH_ARAC"/>
    <property type="match status" value="1"/>
</dbReference>
<organism evidence="5 6">
    <name type="scientific">Yaniella flava</name>
    <dbReference type="NCBI Taxonomy" id="287930"/>
    <lineage>
        <taxon>Bacteria</taxon>
        <taxon>Bacillati</taxon>
        <taxon>Actinomycetota</taxon>
        <taxon>Actinomycetes</taxon>
        <taxon>Micrococcales</taxon>
        <taxon>Micrococcaceae</taxon>
        <taxon>Yaniella</taxon>
    </lineage>
</organism>
<dbReference type="SMART" id="SM00871">
    <property type="entry name" value="AraC_E_bind"/>
    <property type="match status" value="1"/>
</dbReference>
<dbReference type="InterPro" id="IPR018062">
    <property type="entry name" value="HTH_AraC-typ_CS"/>
</dbReference>
<evidence type="ECO:0000259" key="4">
    <source>
        <dbReference type="PROSITE" id="PS01124"/>
    </source>
</evidence>
<dbReference type="EMBL" id="BAAAMN010000052">
    <property type="protein sequence ID" value="GAA2044307.1"/>
    <property type="molecule type" value="Genomic_DNA"/>
</dbReference>
<dbReference type="Proteomes" id="UP001501461">
    <property type="component" value="Unassembled WGS sequence"/>
</dbReference>
<name>A0ABP5GD90_9MICC</name>
<sequence>MRAWNAAISHIEDHLTEQVSGAELASIALTSEYHFRRMFATLAGMPLSEYIRNRRLTAATAEILAGATVLDTAIRYGYGSADAFSRAFKTFHGVTPSKAREPGAMLHSQSQLKIHISIEGSTNVPYRIVEKDAFRLVGFTTQVPIIHLGDNDAIRQFEQGLDAQTVQALYALSDVEPVGTLSVTEYLEDDDTQVIYWHAVATTVNPPEGMESQQITAGQWVVFSTEGPAPEAFQQLWATAAAQWFPANPYEWAPGPQLLKAELNATGDYGQAELWIPIVGT</sequence>
<keyword evidence="1" id="KW-0805">Transcription regulation</keyword>